<dbReference type="InterPro" id="IPR003594">
    <property type="entry name" value="HATPase_dom"/>
</dbReference>
<dbReference type="InterPro" id="IPR036890">
    <property type="entry name" value="HATPase_C_sf"/>
</dbReference>
<name>A0A2J6X964_9CHLR</name>
<gene>
    <name evidence="8" type="ORF">C0184_04620</name>
</gene>
<dbReference type="EMBL" id="PNIQ01000303">
    <property type="protein sequence ID" value="PMP83896.1"/>
    <property type="molecule type" value="Genomic_DNA"/>
</dbReference>
<evidence type="ECO:0000256" key="6">
    <source>
        <dbReference type="ARBA" id="ARBA00023012"/>
    </source>
</evidence>
<dbReference type="GO" id="GO:0005524">
    <property type="term" value="F:ATP binding"/>
    <property type="evidence" value="ECO:0007669"/>
    <property type="project" value="UniProtKB-KW"/>
</dbReference>
<evidence type="ECO:0000256" key="3">
    <source>
        <dbReference type="ARBA" id="ARBA00022741"/>
    </source>
</evidence>
<dbReference type="Pfam" id="PF02518">
    <property type="entry name" value="HATPase_c"/>
    <property type="match status" value="1"/>
</dbReference>
<evidence type="ECO:0000256" key="4">
    <source>
        <dbReference type="ARBA" id="ARBA00022777"/>
    </source>
</evidence>
<keyword evidence="5" id="KW-0067">ATP-binding</keyword>
<sequence length="418" mass="45419">MNHHADRSPSRYDLVLASLSPLTVTERALCRAIAPLVPAATWLVIGPVMWSVAQGTAQPTLMWPLPTQHVIIGETPSLHGLREFADHWQPLVVHGRLIGGLLVPGAMPDVSPLLEQIAPLVDALFCRRMMTRHVIWQHLLSQLMVRYAAGEARTALWAEVVVRSVGQTLSLPDRVNTVVPTRPLWPDAARFVELATAILHPDVIQARVLGLATTGVAHDINNLLTVILGRAQLLELDAEGEQRIDLQMIATAAEVGAMSARRLQRFAQLESLHIQPVDLVEIARLAIDTATHKLAHRAAITIVESLSTLPVAAGETNLLHTALTALIVAAAQANPDGGVIQVGSGSDEQYVWIEVADPGLPPDSDLHSVSIQTQRAHTIELAIARQTARVHGGQLQIETNTLQGTVIRLMIPRFRREA</sequence>
<dbReference type="GO" id="GO:0000155">
    <property type="term" value="F:phosphorelay sensor kinase activity"/>
    <property type="evidence" value="ECO:0007669"/>
    <property type="project" value="InterPro"/>
</dbReference>
<dbReference type="SUPFAM" id="SSF55874">
    <property type="entry name" value="ATPase domain of HSP90 chaperone/DNA topoisomerase II/histidine kinase"/>
    <property type="match status" value="1"/>
</dbReference>
<organism evidence="8 9">
    <name type="scientific">Chloroflexus aggregans</name>
    <dbReference type="NCBI Taxonomy" id="152260"/>
    <lineage>
        <taxon>Bacteria</taxon>
        <taxon>Bacillati</taxon>
        <taxon>Chloroflexota</taxon>
        <taxon>Chloroflexia</taxon>
        <taxon>Chloroflexales</taxon>
        <taxon>Chloroflexineae</taxon>
        <taxon>Chloroflexaceae</taxon>
        <taxon>Chloroflexus</taxon>
    </lineage>
</organism>
<keyword evidence="2" id="KW-0808">Transferase</keyword>
<dbReference type="PANTHER" id="PTHR43065:SF10">
    <property type="entry name" value="PEROXIDE STRESS-ACTIVATED HISTIDINE KINASE MAK3"/>
    <property type="match status" value="1"/>
</dbReference>
<keyword evidence="4 8" id="KW-0418">Kinase</keyword>
<evidence type="ECO:0000313" key="9">
    <source>
        <dbReference type="Proteomes" id="UP000243376"/>
    </source>
</evidence>
<dbReference type="CDD" id="cd00082">
    <property type="entry name" value="HisKA"/>
    <property type="match status" value="1"/>
</dbReference>
<dbReference type="Gene3D" id="3.30.565.10">
    <property type="entry name" value="Histidine kinase-like ATPase, C-terminal domain"/>
    <property type="match status" value="1"/>
</dbReference>
<evidence type="ECO:0000256" key="2">
    <source>
        <dbReference type="ARBA" id="ARBA00022679"/>
    </source>
</evidence>
<accession>A0A2J6X964</accession>
<evidence type="ECO:0000313" key="8">
    <source>
        <dbReference type="EMBL" id="PMP83896.1"/>
    </source>
</evidence>
<dbReference type="Gene3D" id="1.10.287.130">
    <property type="match status" value="1"/>
</dbReference>
<reference evidence="8 9" key="1">
    <citation type="submission" date="2018-01" db="EMBL/GenBank/DDBJ databases">
        <title>Metagenomic assembled genomes from two thermal pools in the Uzon Caldera, Kamchatka, Russia.</title>
        <authorList>
            <person name="Wilkins L."/>
            <person name="Ettinger C."/>
        </authorList>
    </citation>
    <scope>NUCLEOTIDE SEQUENCE [LARGE SCALE GENOMIC DNA]</scope>
    <source>
        <strain evidence="8">ZAV-02</strain>
    </source>
</reference>
<evidence type="ECO:0000256" key="1">
    <source>
        <dbReference type="ARBA" id="ARBA00022553"/>
    </source>
</evidence>
<keyword evidence="1" id="KW-0597">Phosphoprotein</keyword>
<dbReference type="Proteomes" id="UP000243376">
    <property type="component" value="Unassembled WGS sequence"/>
</dbReference>
<keyword evidence="3" id="KW-0547">Nucleotide-binding</keyword>
<dbReference type="AlphaFoldDB" id="A0A2J6X964"/>
<evidence type="ECO:0000259" key="7">
    <source>
        <dbReference type="PROSITE" id="PS50109"/>
    </source>
</evidence>
<dbReference type="InterPro" id="IPR005467">
    <property type="entry name" value="His_kinase_dom"/>
</dbReference>
<comment type="caution">
    <text evidence="8">The sequence shown here is derived from an EMBL/GenBank/DDBJ whole genome shotgun (WGS) entry which is preliminary data.</text>
</comment>
<dbReference type="PROSITE" id="PS50109">
    <property type="entry name" value="HIS_KIN"/>
    <property type="match status" value="1"/>
</dbReference>
<feature type="domain" description="Histidine kinase" evidence="7">
    <location>
        <begin position="215"/>
        <end position="415"/>
    </location>
</feature>
<proteinExistence type="predicted"/>
<evidence type="ECO:0000256" key="5">
    <source>
        <dbReference type="ARBA" id="ARBA00022840"/>
    </source>
</evidence>
<protein>
    <submittedName>
        <fullName evidence="8">Sensor histidine kinase</fullName>
    </submittedName>
</protein>
<dbReference type="PANTHER" id="PTHR43065">
    <property type="entry name" value="SENSOR HISTIDINE KINASE"/>
    <property type="match status" value="1"/>
</dbReference>
<keyword evidence="6" id="KW-0902">Two-component regulatory system</keyword>
<dbReference type="InterPro" id="IPR003661">
    <property type="entry name" value="HisK_dim/P_dom"/>
</dbReference>